<evidence type="ECO:0000313" key="1">
    <source>
        <dbReference type="Proteomes" id="UP000887540"/>
    </source>
</evidence>
<protein>
    <submittedName>
        <fullName evidence="2">Uncharacterized protein</fullName>
    </submittedName>
</protein>
<name>A0A914DI75_9BILA</name>
<organism evidence="1 2">
    <name type="scientific">Acrobeloides nanus</name>
    <dbReference type="NCBI Taxonomy" id="290746"/>
    <lineage>
        <taxon>Eukaryota</taxon>
        <taxon>Metazoa</taxon>
        <taxon>Ecdysozoa</taxon>
        <taxon>Nematoda</taxon>
        <taxon>Chromadorea</taxon>
        <taxon>Rhabditida</taxon>
        <taxon>Tylenchina</taxon>
        <taxon>Cephalobomorpha</taxon>
        <taxon>Cephaloboidea</taxon>
        <taxon>Cephalobidae</taxon>
        <taxon>Acrobeloides</taxon>
    </lineage>
</organism>
<keyword evidence="1" id="KW-1185">Reference proteome</keyword>
<dbReference type="AlphaFoldDB" id="A0A914DI75"/>
<proteinExistence type="predicted"/>
<dbReference type="Proteomes" id="UP000887540">
    <property type="component" value="Unplaced"/>
</dbReference>
<evidence type="ECO:0000313" key="2">
    <source>
        <dbReference type="WBParaSite" id="ACRNAN_scaffold27764.g14626.t1"/>
    </source>
</evidence>
<sequence>MMREAEQRRDLELSLDNPLTFGSVYQPTVEMQEMPATTDPSISNRQTLTSSLGSVAMITILLVLCRVTEAGVKVNTFMATEESCSIDKNLTTVCVFDFVTIMSLQPHSQEISLILKDQRNHTE</sequence>
<reference evidence="2" key="1">
    <citation type="submission" date="2022-11" db="UniProtKB">
        <authorList>
            <consortium name="WormBaseParasite"/>
        </authorList>
    </citation>
    <scope>IDENTIFICATION</scope>
</reference>
<accession>A0A914DI75</accession>
<dbReference type="WBParaSite" id="ACRNAN_scaffold27764.g14626.t1">
    <property type="protein sequence ID" value="ACRNAN_scaffold27764.g14626.t1"/>
    <property type="gene ID" value="ACRNAN_scaffold27764.g14626"/>
</dbReference>